<dbReference type="Proteomes" id="UP001056756">
    <property type="component" value="Chromosome"/>
</dbReference>
<accession>A0A9J6ZLQ7</accession>
<protein>
    <recommendedName>
        <fullName evidence="3">Fungal lipase-like domain-containing protein</fullName>
    </recommendedName>
</protein>
<dbReference type="InterPro" id="IPR029058">
    <property type="entry name" value="AB_hydrolase_fold"/>
</dbReference>
<dbReference type="Gene3D" id="3.40.50.1820">
    <property type="entry name" value="alpha/beta hydrolase"/>
    <property type="match status" value="1"/>
</dbReference>
<dbReference type="SUPFAM" id="SSF53474">
    <property type="entry name" value="alpha/beta-Hydrolases"/>
    <property type="match status" value="1"/>
</dbReference>
<sequence>MQASQSLKIFLLAGVKTSPSAFHALEHALVDNLQQKGITPDIELLFPYGDAERSLMRQLYEVRADLSRKAKLAGYGGRKVWERINSSCEVPKLLLIGHSGGGVAAYQIARKLHEDQLPIDSKVVQIGSPKTRIIPQLKERVGYIHSIDNDGKVKDPISRLGSWGGWSYITPEIPLPHWDSQKYAPGYIEGIRTLGGHADYFRQSEQFSDEHRACNLDKTMSSLNAYLKEWL</sequence>
<reference evidence="1" key="1">
    <citation type="submission" date="2022-05" db="EMBL/GenBank/DDBJ databases">
        <title>Novel bacterial taxa in a minimal lignocellulolytic consortium and its capacity to transform plastics disclosed by genome-resolved metagenomics.</title>
        <authorList>
            <person name="Rodriguez C.A.D."/>
            <person name="Diaz-Garcia L."/>
            <person name="Herrera K."/>
            <person name="Tarazona N.A."/>
            <person name="Sproer C."/>
            <person name="Overmann J."/>
            <person name="Jimenez D.J."/>
        </authorList>
    </citation>
    <scope>NUCLEOTIDE SEQUENCE</scope>
    <source>
        <strain evidence="1">MAG5</strain>
    </source>
</reference>
<proteinExistence type="predicted"/>
<evidence type="ECO:0000313" key="2">
    <source>
        <dbReference type="Proteomes" id="UP001056756"/>
    </source>
</evidence>
<dbReference type="AlphaFoldDB" id="A0A9J6ZLQ7"/>
<dbReference type="EMBL" id="CP097899">
    <property type="protein sequence ID" value="URN96617.1"/>
    <property type="molecule type" value="Genomic_DNA"/>
</dbReference>
<gene>
    <name evidence="1" type="ORF">NAG76_10495</name>
</gene>
<evidence type="ECO:0000313" key="1">
    <source>
        <dbReference type="EMBL" id="URN96617.1"/>
    </source>
</evidence>
<organism evidence="1 2">
    <name type="scientific">Candidatus Pristimantibacillus lignocellulolyticus</name>
    <dbReference type="NCBI Taxonomy" id="2994561"/>
    <lineage>
        <taxon>Bacteria</taxon>
        <taxon>Bacillati</taxon>
        <taxon>Bacillota</taxon>
        <taxon>Bacilli</taxon>
        <taxon>Bacillales</taxon>
        <taxon>Paenibacillaceae</taxon>
        <taxon>Candidatus Pristimantibacillus</taxon>
    </lineage>
</organism>
<dbReference type="KEGG" id="plig:NAG76_10495"/>
<evidence type="ECO:0008006" key="3">
    <source>
        <dbReference type="Google" id="ProtNLM"/>
    </source>
</evidence>
<name>A0A9J6ZLQ7_9BACL</name>